<proteinExistence type="predicted"/>
<evidence type="ECO:0000256" key="1">
    <source>
        <dbReference type="SAM" id="SignalP"/>
    </source>
</evidence>
<organism evidence="3 4">
    <name type="scientific">Alicyclobacillus tolerans</name>
    <dbReference type="NCBI Taxonomy" id="90970"/>
    <lineage>
        <taxon>Bacteria</taxon>
        <taxon>Bacillati</taxon>
        <taxon>Bacillota</taxon>
        <taxon>Bacilli</taxon>
        <taxon>Bacillales</taxon>
        <taxon>Alicyclobacillaceae</taxon>
        <taxon>Alicyclobacillus</taxon>
    </lineage>
</organism>
<gene>
    <name evidence="3" type="ORF">J2S04_000652</name>
</gene>
<dbReference type="InterPro" id="IPR013783">
    <property type="entry name" value="Ig-like_fold"/>
</dbReference>
<protein>
    <recommendedName>
        <fullName evidence="2">Big-1 domain-containing protein</fullName>
    </recommendedName>
</protein>
<reference evidence="3 4" key="1">
    <citation type="submission" date="2023-07" db="EMBL/GenBank/DDBJ databases">
        <title>Genomic Encyclopedia of Type Strains, Phase IV (KMG-IV): sequencing the most valuable type-strain genomes for metagenomic binning, comparative biology and taxonomic classification.</title>
        <authorList>
            <person name="Goeker M."/>
        </authorList>
    </citation>
    <scope>NUCLEOTIDE SEQUENCE [LARGE SCALE GENOMIC DNA]</scope>
    <source>
        <strain evidence="3 4">DSM 25924</strain>
    </source>
</reference>
<dbReference type="RefSeq" id="WP_203114799.1">
    <property type="nucleotide sequence ID" value="NZ_JAURUO010000003.1"/>
</dbReference>
<feature type="domain" description="Big-1" evidence="2">
    <location>
        <begin position="314"/>
        <end position="415"/>
    </location>
</feature>
<feature type="chain" id="PRO_5045723749" description="Big-1 domain-containing protein" evidence="1">
    <location>
        <begin position="25"/>
        <end position="766"/>
    </location>
</feature>
<name>A0ABT9LTX8_9BACL</name>
<keyword evidence="4" id="KW-1185">Reference proteome</keyword>
<dbReference type="Proteomes" id="UP001229209">
    <property type="component" value="Unassembled WGS sequence"/>
</dbReference>
<dbReference type="InterPro" id="IPR003344">
    <property type="entry name" value="Big_1_dom"/>
</dbReference>
<keyword evidence="1" id="KW-0732">Signal</keyword>
<accession>A0ABT9LTX8</accession>
<dbReference type="Gene3D" id="2.60.40.10">
    <property type="entry name" value="Immunoglobulins"/>
    <property type="match status" value="1"/>
</dbReference>
<evidence type="ECO:0000313" key="4">
    <source>
        <dbReference type="Proteomes" id="UP001229209"/>
    </source>
</evidence>
<dbReference type="EMBL" id="JAURUO010000003">
    <property type="protein sequence ID" value="MDP9727722.1"/>
    <property type="molecule type" value="Genomic_DNA"/>
</dbReference>
<comment type="caution">
    <text evidence="3">The sequence shown here is derived from an EMBL/GenBank/DDBJ whole genome shotgun (WGS) entry which is preliminary data.</text>
</comment>
<sequence length="766" mass="77767">MKRALTGIAAASVVLGMSVPTVFAANYSNATWHQETIQIGSTTLGFKGFDALYAGTQTDYMPIYYLIEMLQKDGYQASWNGINKVFSITTPSGVKVDMSQFTNAGQGTASIYLNGQLVQMTDSVVMKDPASGVNTTYMPVYFLLKVLSAIGAASQSNWDGNTETLTLQAPTPASTNASLSAIMVSGAASGTGAETAPAINTNGTSETLSTTLTDASGNPVSGASLTLTLLGANQPVVQQGGNYLAGTNVTGGWTYNVTTNSNGVATVSVTGNGAYTATFTAQYTVNGSQLSQTAYLGFVSSSSTPLVSPASPYSATTSSVSNPSVGVVPVTVTLPPNSNGTAQSGVNVTFTLSTSSGAFLSTSSGQSLGTNQITVTTNSNGQATAYLNSFSANGTATVQITASGFTIPNEVVNWTPASSTVSSSVTGIGVYALQNLVPSTTPSTIPNSVTGIPGNADAYFVPFTSTSNAMTAGDAAGTYNLSLTNGATFTSVAGLPVPAVLSGMSNLQVVLTENTATNGDFAGYTVTADGIDIGNVTSSLNDIAVEVAQSTAAGAANNTTLTVNSGSMSATAGYEFTSGTQSYAANFSPVEATLTDGASQTFTYTVEDSMGDPVPNAPTTLTYDNTAPSGSWLTAVNGTTLSQGIGTNGQTEPTPIPLYSFTGTLGYKSVFIPGVVDFSSAGTVTVYSNANGQVSITLQNGEVPYYNGNVVASSGTGTTTGATYVWTYQGNSQATSTGSIYFDGNSTAPTTFFNNGSPTQIGQINY</sequence>
<evidence type="ECO:0000259" key="2">
    <source>
        <dbReference type="PROSITE" id="PS51127"/>
    </source>
</evidence>
<feature type="signal peptide" evidence="1">
    <location>
        <begin position="1"/>
        <end position="24"/>
    </location>
</feature>
<evidence type="ECO:0000313" key="3">
    <source>
        <dbReference type="EMBL" id="MDP9727722.1"/>
    </source>
</evidence>
<dbReference type="PROSITE" id="PS51127">
    <property type="entry name" value="BIG1"/>
    <property type="match status" value="1"/>
</dbReference>